<proteinExistence type="predicted"/>
<dbReference type="HOGENOM" id="CLU_565890_0_0_10"/>
<dbReference type="SUPFAM" id="SSF51126">
    <property type="entry name" value="Pectin lyase-like"/>
    <property type="match status" value="1"/>
</dbReference>
<protein>
    <submittedName>
        <fullName evidence="3">Uncharacterized protein</fullName>
    </submittedName>
</protein>
<dbReference type="Pfam" id="PF13229">
    <property type="entry name" value="Beta_helix"/>
    <property type="match status" value="1"/>
</dbReference>
<accession>A0A077EHE8</accession>
<sequence>MFRFNLFSLFGMKKYFYLFLSNFFILILSATSYDLKKPVGITNIVINNICKDSIINIKNMGAKGDGITDDWKIIERAVTILDDNGGGIIYFPKGVYIVGNAISLKSNITYRGESKTETIIKASNSSLDNVFGQGYPLYLQWKKARKVGGTIDRLKKPDFISNYSEDEAFSTGGMAGLAITNVKIENLTIDGNKDKRQENKVNFKGVSEYPFFAGEKISSTSGGKAIISGVFNGDDGFSVEPRTIEGVFKVGDRVKGEESGSIMTIKGKKADDAYQMLIRFDGVSHSVVKNCILKNSIFTALSIYNNSNNNKIINNEFYNNNKSGTDFTWGRMNIFVEFDARKNIIENNIIKGGLGYSVFVQSTGGMNYDTQIINNKIYNPGGDGIRVGNETSISPIINPIIIGNTVIGAQGTGAVGIRIIHYGEGTISGGIISENTVKNCIYGILLQGRVEKTKVTGNIVSGSKKVNVGSTATFNNNIIKDN</sequence>
<dbReference type="EMBL" id="CP007547">
    <property type="protein sequence ID" value="AIL47061.1"/>
    <property type="molecule type" value="Genomic_DNA"/>
</dbReference>
<name>A0A077EHE8_9FLAO</name>
<dbReference type="InterPro" id="IPR011050">
    <property type="entry name" value="Pectin_lyase_fold/virulence"/>
</dbReference>
<dbReference type="AlphaFoldDB" id="A0A077EHE8"/>
<dbReference type="InterPro" id="IPR024535">
    <property type="entry name" value="RHGA/B-epi-like_pectate_lyase"/>
</dbReference>
<evidence type="ECO:0000259" key="1">
    <source>
        <dbReference type="Pfam" id="PF12708"/>
    </source>
</evidence>
<dbReference type="InterPro" id="IPR039448">
    <property type="entry name" value="Beta_helix"/>
</dbReference>
<dbReference type="KEGG" id="eao:BD94_3286"/>
<evidence type="ECO:0000259" key="2">
    <source>
        <dbReference type="Pfam" id="PF13229"/>
    </source>
</evidence>
<feature type="domain" description="Rhamnogalacturonase A/B/Epimerase-like pectate lyase" evidence="1">
    <location>
        <begin position="54"/>
        <end position="239"/>
    </location>
</feature>
<gene>
    <name evidence="3" type="ORF">BD94_3286</name>
</gene>
<reference evidence="3" key="1">
    <citation type="journal article" date="2013" name="Lancet">
        <title>First case of E anophelis outbreak in an intensive-care unit.</title>
        <authorList>
            <person name="Teo J."/>
            <person name="Tan S.Y."/>
            <person name="Tay M."/>
            <person name="Ding Y."/>
            <person name="Kjelleberg S."/>
            <person name="Givskov M."/>
            <person name="Lin R.T."/>
            <person name="Yang L."/>
        </authorList>
    </citation>
    <scope>NUCLEOTIDE SEQUENCE [LARGE SCALE GENOMIC DNA]</scope>
    <source>
        <strain evidence="3">NUHP1</strain>
    </source>
</reference>
<organism evidence="3 4">
    <name type="scientific">Elizabethkingia anophelis NUHP1</name>
    <dbReference type="NCBI Taxonomy" id="1338011"/>
    <lineage>
        <taxon>Bacteria</taxon>
        <taxon>Pseudomonadati</taxon>
        <taxon>Bacteroidota</taxon>
        <taxon>Flavobacteriia</taxon>
        <taxon>Flavobacteriales</taxon>
        <taxon>Weeksellaceae</taxon>
        <taxon>Elizabethkingia</taxon>
    </lineage>
</organism>
<dbReference type="RefSeq" id="WP_078701591.1">
    <property type="nucleotide sequence ID" value="NZ_CP007547.1"/>
</dbReference>
<evidence type="ECO:0000313" key="4">
    <source>
        <dbReference type="Proteomes" id="UP000028933"/>
    </source>
</evidence>
<dbReference type="InterPro" id="IPR006626">
    <property type="entry name" value="PbH1"/>
</dbReference>
<dbReference type="InterPro" id="IPR012334">
    <property type="entry name" value="Pectin_lyas_fold"/>
</dbReference>
<dbReference type="eggNOG" id="COG5434">
    <property type="taxonomic scope" value="Bacteria"/>
</dbReference>
<dbReference type="Pfam" id="PF12708">
    <property type="entry name" value="Pect-lyase_RHGA_epim"/>
    <property type="match status" value="1"/>
</dbReference>
<dbReference type="STRING" id="1338011.BD94_3286"/>
<feature type="domain" description="Right handed beta helix" evidence="2">
    <location>
        <begin position="263"/>
        <end position="413"/>
    </location>
</feature>
<reference evidence="3" key="2">
    <citation type="journal article" date="2015" name="Genome Biol. Evol.">
        <title>Complete Genome Sequence and Transcriptomic Analysis of the Novel Pathogen Elizabethkingia anophelis in Response to Oxidative Stress.</title>
        <authorList>
            <person name="Li Y."/>
            <person name="Liu Y."/>
            <person name="Chew S.C."/>
            <person name="Tay M."/>
            <person name="Salido M.M."/>
            <person name="Teo J."/>
            <person name="Lauro F.M."/>
            <person name="Givskov M."/>
            <person name="Yang L."/>
        </authorList>
    </citation>
    <scope>NUCLEOTIDE SEQUENCE</scope>
    <source>
        <strain evidence="3">NUHP1</strain>
    </source>
</reference>
<evidence type="ECO:0000313" key="3">
    <source>
        <dbReference type="EMBL" id="AIL47061.1"/>
    </source>
</evidence>
<dbReference type="SMART" id="SM00710">
    <property type="entry name" value="PbH1"/>
    <property type="match status" value="7"/>
</dbReference>
<dbReference type="Gene3D" id="2.160.20.10">
    <property type="entry name" value="Single-stranded right-handed beta-helix, Pectin lyase-like"/>
    <property type="match status" value="1"/>
</dbReference>
<dbReference type="Proteomes" id="UP000028933">
    <property type="component" value="Chromosome"/>
</dbReference>